<comment type="caution">
    <text evidence="1">The sequence shown here is derived from an EMBL/GenBank/DDBJ whole genome shotgun (WGS) entry which is preliminary data.</text>
</comment>
<sequence length="230" mass="26437">MYGYDDNWLYACPEEICSETVTYAAPMDFDARCDFPQMKLHRKSSCKPIPGTTFTYLGTRYCFSRIAFRHKVCGATWMEYHCTKETPEWNEMYHHTESYGVFGYDFNAAAEGPMYSERTAVSLVKDALKLSMPADFGYYVVTEKQGYQTLGRYTVHNLAEHILNRNYRKTNVGDLTVQLVNTCKMVGSNAWIRHGNEVICIANKINAETLKKLYPDIPAWAWLQAIHAAK</sequence>
<reference evidence="1 2" key="1">
    <citation type="submission" date="2019-08" db="EMBL/GenBank/DDBJ databases">
        <title>In-depth cultivation of the pig gut microbiome towards novel bacterial diversity and tailored functional studies.</title>
        <authorList>
            <person name="Wylensek D."/>
            <person name="Hitch T.C.A."/>
            <person name="Clavel T."/>
        </authorList>
    </citation>
    <scope>NUCLEOTIDE SEQUENCE [LARGE SCALE GENOMIC DNA]</scope>
    <source>
        <strain evidence="1 2">WCA-389-WT-23D1</strain>
    </source>
</reference>
<dbReference type="AlphaFoldDB" id="A0A7X2NPC1"/>
<keyword evidence="2" id="KW-1185">Reference proteome</keyword>
<protein>
    <submittedName>
        <fullName evidence="1">Uncharacterized protein</fullName>
    </submittedName>
</protein>
<name>A0A7X2NPC1_9CLOT</name>
<dbReference type="RefSeq" id="WP_154473985.1">
    <property type="nucleotide sequence ID" value="NZ_VUMD01000030.1"/>
</dbReference>
<gene>
    <name evidence="1" type="ORF">FYJ39_19305</name>
</gene>
<evidence type="ECO:0000313" key="1">
    <source>
        <dbReference type="EMBL" id="MSS38597.1"/>
    </source>
</evidence>
<dbReference type="Proteomes" id="UP000429958">
    <property type="component" value="Unassembled WGS sequence"/>
</dbReference>
<proteinExistence type="predicted"/>
<dbReference type="EMBL" id="VUMD01000030">
    <property type="protein sequence ID" value="MSS38597.1"/>
    <property type="molecule type" value="Genomic_DNA"/>
</dbReference>
<evidence type="ECO:0000313" key="2">
    <source>
        <dbReference type="Proteomes" id="UP000429958"/>
    </source>
</evidence>
<organism evidence="1 2">
    <name type="scientific">Clostridium porci</name>
    <dbReference type="NCBI Taxonomy" id="2605778"/>
    <lineage>
        <taxon>Bacteria</taxon>
        <taxon>Bacillati</taxon>
        <taxon>Bacillota</taxon>
        <taxon>Clostridia</taxon>
        <taxon>Eubacteriales</taxon>
        <taxon>Clostridiaceae</taxon>
        <taxon>Clostridium</taxon>
    </lineage>
</organism>
<accession>A0A7X2NPC1</accession>